<dbReference type="Proteomes" id="UP000215377">
    <property type="component" value="Unassembled WGS sequence"/>
</dbReference>
<organism evidence="2 3">
    <name type="scientific">Marinibacterium profundimaris</name>
    <dbReference type="NCBI Taxonomy" id="1679460"/>
    <lineage>
        <taxon>Bacteria</taxon>
        <taxon>Pseudomonadati</taxon>
        <taxon>Pseudomonadota</taxon>
        <taxon>Alphaproteobacteria</taxon>
        <taxon>Rhodobacterales</taxon>
        <taxon>Paracoccaceae</taxon>
        <taxon>Marinibacterium</taxon>
    </lineage>
</organism>
<accession>A0A225NSZ8</accession>
<keyword evidence="3" id="KW-1185">Reference proteome</keyword>
<evidence type="ECO:0000256" key="1">
    <source>
        <dbReference type="SAM" id="Phobius"/>
    </source>
</evidence>
<dbReference type="EMBL" id="AQQR01000001">
    <property type="protein sequence ID" value="OWU77949.1"/>
    <property type="molecule type" value="Genomic_DNA"/>
</dbReference>
<keyword evidence="1" id="KW-0472">Membrane</keyword>
<keyword evidence="1" id="KW-0812">Transmembrane</keyword>
<sequence>MSAPDTNVEKEAKRHKPALGGIAVSLGVVALLIAGFGLYAMSNWDDAIEDNAAPAAQEQTVTGD</sequence>
<reference evidence="2 3" key="1">
    <citation type="submission" date="2013-04" db="EMBL/GenBank/DDBJ databases">
        <title>Oceanicola sp. 22II1-22F33 Genome Sequencing.</title>
        <authorList>
            <person name="Lai Q."/>
            <person name="Li G."/>
            <person name="Shao Z."/>
        </authorList>
    </citation>
    <scope>NUCLEOTIDE SEQUENCE [LARGE SCALE GENOMIC DNA]</scope>
    <source>
        <strain evidence="2 3">22II1-22F33</strain>
    </source>
</reference>
<proteinExistence type="predicted"/>
<evidence type="ECO:0000313" key="3">
    <source>
        <dbReference type="Proteomes" id="UP000215377"/>
    </source>
</evidence>
<comment type="caution">
    <text evidence="2">The sequence shown here is derived from an EMBL/GenBank/DDBJ whole genome shotgun (WGS) entry which is preliminary data.</text>
</comment>
<dbReference type="OrthoDB" id="7779177at2"/>
<feature type="transmembrane region" description="Helical" evidence="1">
    <location>
        <begin position="18"/>
        <end position="41"/>
    </location>
</feature>
<evidence type="ECO:0000313" key="2">
    <source>
        <dbReference type="EMBL" id="OWU77949.1"/>
    </source>
</evidence>
<protein>
    <submittedName>
        <fullName evidence="2">Uncharacterized protein</fullName>
    </submittedName>
</protein>
<name>A0A225NSZ8_9RHOB</name>
<keyword evidence="1" id="KW-1133">Transmembrane helix</keyword>
<gene>
    <name evidence="2" type="ORF">ATO3_04775</name>
</gene>
<dbReference type="RefSeq" id="WP_088648622.1">
    <property type="nucleotide sequence ID" value="NZ_AQQR01000001.1"/>
</dbReference>
<dbReference type="AlphaFoldDB" id="A0A225NSZ8"/>